<sequence length="546" mass="60512">MGKRWTNLEQQAWLIERIPGFLNVRNTSRIRRFHTTTQEMWFQKFSEQEFCFGKKPDEELLTEEEQDVLAQAIIKRKKQLQDWFKNNGKLYNATIKAVREDSKILKALNVEAAKFKSERAPHRVEAYLKVPMGRAKVDADYALEVLRLETSTGIKLPQGALLNLKLNIARDLLKEETPEVHKLVDAEITDWRAQHADVKLTVELPDTEYVPKTPAEYQSSIDALPAFFKLTFTALAAASGWSFVVMAGGPVPKEGGKVFVENHYFGPKSLAGNNFQQAHLDFERDVERPFCDHTLNCFPNDVCSSRALVGMRGVDALKTMTSGVDAALVMSTLGRDDPDSADDEDLLDEGVLDSLTTLELGDRQPINRITPPISVAAPRRASTPAAVPPQLRDNAFGSHEPPPFPFPSYEAPEAPGGPTEHISHAFSHMSDQMAPPGIRPVNQEAPRPIVIPRPESAPGPLAIPRPESATVQPIVHQSPVIDPVLETGPTINAISGPSRVDASTAGGADKLVPERRARKRKIDEAKAEIRRSKRTDRRPPPRADAD</sequence>
<evidence type="ECO:0000313" key="2">
    <source>
        <dbReference type="EMBL" id="KAF9471717.1"/>
    </source>
</evidence>
<evidence type="ECO:0000256" key="1">
    <source>
        <dbReference type="SAM" id="MobiDB-lite"/>
    </source>
</evidence>
<gene>
    <name evidence="2" type="ORF">BDN70DRAFT_938745</name>
</gene>
<feature type="compositionally biased region" description="Basic and acidic residues" evidence="1">
    <location>
        <begin position="511"/>
        <end position="530"/>
    </location>
</feature>
<dbReference type="Proteomes" id="UP000807469">
    <property type="component" value="Unassembled WGS sequence"/>
</dbReference>
<dbReference type="EMBL" id="MU155635">
    <property type="protein sequence ID" value="KAF9471717.1"/>
    <property type="molecule type" value="Genomic_DNA"/>
</dbReference>
<feature type="compositionally biased region" description="Basic and acidic residues" evidence="1">
    <location>
        <begin position="537"/>
        <end position="546"/>
    </location>
</feature>
<comment type="caution">
    <text evidence="2">The sequence shown here is derived from an EMBL/GenBank/DDBJ whole genome shotgun (WGS) entry which is preliminary data.</text>
</comment>
<name>A0A9P5YM64_9AGAR</name>
<dbReference type="OrthoDB" id="3068562at2759"/>
<accession>A0A9P5YM64</accession>
<reference evidence="2" key="1">
    <citation type="submission" date="2020-11" db="EMBL/GenBank/DDBJ databases">
        <authorList>
            <consortium name="DOE Joint Genome Institute"/>
            <person name="Ahrendt S."/>
            <person name="Riley R."/>
            <person name="Andreopoulos W."/>
            <person name="Labutti K."/>
            <person name="Pangilinan J."/>
            <person name="Ruiz-Duenas F.J."/>
            <person name="Barrasa J.M."/>
            <person name="Sanchez-Garcia M."/>
            <person name="Camarero S."/>
            <person name="Miyauchi S."/>
            <person name="Serrano A."/>
            <person name="Linde D."/>
            <person name="Babiker R."/>
            <person name="Drula E."/>
            <person name="Ayuso-Fernandez I."/>
            <person name="Pacheco R."/>
            <person name="Padilla G."/>
            <person name="Ferreira P."/>
            <person name="Barriuso J."/>
            <person name="Kellner H."/>
            <person name="Castanera R."/>
            <person name="Alfaro M."/>
            <person name="Ramirez L."/>
            <person name="Pisabarro A.G."/>
            <person name="Kuo A."/>
            <person name="Tritt A."/>
            <person name="Lipzen A."/>
            <person name="He G."/>
            <person name="Yan M."/>
            <person name="Ng V."/>
            <person name="Cullen D."/>
            <person name="Martin F."/>
            <person name="Rosso M.-N."/>
            <person name="Henrissat B."/>
            <person name="Hibbett D."/>
            <person name="Martinez A.T."/>
            <person name="Grigoriev I.V."/>
        </authorList>
    </citation>
    <scope>NUCLEOTIDE SEQUENCE</scope>
    <source>
        <strain evidence="2">CIRM-BRFM 674</strain>
    </source>
</reference>
<keyword evidence="3" id="KW-1185">Reference proteome</keyword>
<evidence type="ECO:0000313" key="3">
    <source>
        <dbReference type="Proteomes" id="UP000807469"/>
    </source>
</evidence>
<feature type="region of interest" description="Disordered" evidence="1">
    <location>
        <begin position="486"/>
        <end position="546"/>
    </location>
</feature>
<protein>
    <submittedName>
        <fullName evidence="2">Uncharacterized protein</fullName>
    </submittedName>
</protein>
<dbReference type="AlphaFoldDB" id="A0A9P5YM64"/>
<proteinExistence type="predicted"/>
<organism evidence="2 3">
    <name type="scientific">Pholiota conissans</name>
    <dbReference type="NCBI Taxonomy" id="109636"/>
    <lineage>
        <taxon>Eukaryota</taxon>
        <taxon>Fungi</taxon>
        <taxon>Dikarya</taxon>
        <taxon>Basidiomycota</taxon>
        <taxon>Agaricomycotina</taxon>
        <taxon>Agaricomycetes</taxon>
        <taxon>Agaricomycetidae</taxon>
        <taxon>Agaricales</taxon>
        <taxon>Agaricineae</taxon>
        <taxon>Strophariaceae</taxon>
        <taxon>Pholiota</taxon>
    </lineage>
</organism>
<feature type="region of interest" description="Disordered" evidence="1">
    <location>
        <begin position="378"/>
        <end position="423"/>
    </location>
</feature>